<feature type="transmembrane region" description="Helical" evidence="1">
    <location>
        <begin position="231"/>
        <end position="251"/>
    </location>
</feature>
<dbReference type="EMBL" id="CP032148">
    <property type="protein sequence ID" value="QSD62764.1"/>
    <property type="molecule type" value="Genomic_DNA"/>
</dbReference>
<evidence type="ECO:0000313" key="2">
    <source>
        <dbReference type="EMBL" id="QSD62764.1"/>
    </source>
</evidence>
<proteinExistence type="predicted"/>
<feature type="transmembrane region" description="Helical" evidence="1">
    <location>
        <begin position="158"/>
        <end position="176"/>
    </location>
</feature>
<dbReference type="RefSeq" id="WP_205536505.1">
    <property type="nucleotide sequence ID" value="NZ_CP127216.1"/>
</dbReference>
<keyword evidence="1" id="KW-0812">Transmembrane</keyword>
<gene>
    <name evidence="2" type="ORF">LL1196_1124</name>
</gene>
<feature type="transmembrane region" description="Helical" evidence="1">
    <location>
        <begin position="183"/>
        <end position="202"/>
    </location>
</feature>
<feature type="transmembrane region" description="Helical" evidence="1">
    <location>
        <begin position="58"/>
        <end position="83"/>
    </location>
</feature>
<feature type="transmembrane region" description="Helical" evidence="1">
    <location>
        <begin position="352"/>
        <end position="373"/>
    </location>
</feature>
<reference evidence="2" key="1">
    <citation type="journal article" date="2020" name="Mol. Microbiol.">
        <title>The CWPS Rubik's cube: Linking diversity of cell wall polysaccharide structures with the encoded biosynthetic machinery of selected Lactococcus lactis strains.</title>
        <authorList>
            <person name="Mahony J."/>
            <person name="Frantzen C."/>
            <person name="Vinogradov E."/>
            <person name="Sadovskaya I."/>
            <person name="Theodorou I."/>
            <person name="Kelleher P."/>
            <person name="Chapot-Chartier M.P."/>
            <person name="Cambillau C."/>
            <person name="Holo H."/>
            <person name="van Sinderen D."/>
        </authorList>
    </citation>
    <scope>NUCLEOTIDE SEQUENCE</scope>
    <source>
        <strain evidence="2">1196</strain>
    </source>
</reference>
<feature type="transmembrane region" description="Helical" evidence="1">
    <location>
        <begin position="208"/>
        <end position="224"/>
    </location>
</feature>
<keyword evidence="1" id="KW-1133">Transmembrane helix</keyword>
<name>A0A896TA73_LACLC</name>
<keyword evidence="1" id="KW-0472">Membrane</keyword>
<evidence type="ECO:0000313" key="3">
    <source>
        <dbReference type="Proteomes" id="UP000663552"/>
    </source>
</evidence>
<evidence type="ECO:0000256" key="1">
    <source>
        <dbReference type="SAM" id="Phobius"/>
    </source>
</evidence>
<dbReference type="Proteomes" id="UP000663552">
    <property type="component" value="Chromosome"/>
</dbReference>
<feature type="transmembrane region" description="Helical" evidence="1">
    <location>
        <begin position="319"/>
        <end position="340"/>
    </location>
</feature>
<feature type="transmembrane region" description="Helical" evidence="1">
    <location>
        <begin position="89"/>
        <end position="108"/>
    </location>
</feature>
<feature type="transmembrane region" description="Helical" evidence="1">
    <location>
        <begin position="7"/>
        <end position="27"/>
    </location>
</feature>
<sequence length="401" mass="45572">MSEKQKTYAKLVFIILLIFMYQFYGIFPVSDQISQIICFILSITFFLICWNKRIKTKFYFSSTLVFIGIMATSGLIMTFFNIGFVFNAFIKYINVLGIMTLALSVYVFVTEEWFFTLKSIICVSTIGNFIMLLQVIYFNYSGFFFLKVPYGFRNGPRFSLGGAILPFVVLLLLSLVITKKHKLTPIFAVNIISGLAAILYAIQTRQVFISLIISVFVMLFFSIISKKNIVLLLILSTCIFFICLFGGSSYINHYINSFTESTGDYAGSSSVRLEELNWYLYTVIPMHFPLGIGLYDNVQWGEIPYLAHGLDGSFTTTDIGTIGDIVNFGIFALLTIFSIIRKMIVISIRNPLLIGIATFIIYCQLTTLSYLVLSNSMERFITLMFIIGLMTAIDRIEREGI</sequence>
<dbReference type="AlphaFoldDB" id="A0A896TA73"/>
<organism evidence="2 3">
    <name type="scientific">Lactococcus lactis subsp. cremoris</name>
    <name type="common">Streptococcus cremoris</name>
    <dbReference type="NCBI Taxonomy" id="1359"/>
    <lineage>
        <taxon>Bacteria</taxon>
        <taxon>Bacillati</taxon>
        <taxon>Bacillota</taxon>
        <taxon>Bacilli</taxon>
        <taxon>Lactobacillales</taxon>
        <taxon>Streptococcaceae</taxon>
        <taxon>Lactococcus</taxon>
    </lineage>
</organism>
<protein>
    <submittedName>
        <fullName evidence="2">Uncharacterized protein</fullName>
    </submittedName>
</protein>
<feature type="transmembrane region" description="Helical" evidence="1">
    <location>
        <begin position="33"/>
        <end position="51"/>
    </location>
</feature>
<feature type="transmembrane region" description="Helical" evidence="1">
    <location>
        <begin position="120"/>
        <end position="138"/>
    </location>
</feature>
<accession>A0A896TA73</accession>